<dbReference type="RefSeq" id="WP_241036194.1">
    <property type="nucleotide sequence ID" value="NZ_BAAAJF010000020.1"/>
</dbReference>
<dbReference type="EMBL" id="JAKXMK010000008">
    <property type="protein sequence ID" value="MCH6166161.1"/>
    <property type="molecule type" value="Genomic_DNA"/>
</dbReference>
<gene>
    <name evidence="10" type="ORF">MMF94_10745</name>
</gene>
<comment type="caution">
    <text evidence="10">The sequence shown here is derived from an EMBL/GenBank/DDBJ whole genome shotgun (WGS) entry which is preliminary data.</text>
</comment>
<feature type="transmembrane region" description="Helical" evidence="8">
    <location>
        <begin position="51"/>
        <end position="71"/>
    </location>
</feature>
<proteinExistence type="inferred from homology"/>
<evidence type="ECO:0000256" key="5">
    <source>
        <dbReference type="ARBA" id="ARBA00022989"/>
    </source>
</evidence>
<feature type="region of interest" description="Disordered" evidence="7">
    <location>
        <begin position="374"/>
        <end position="408"/>
    </location>
</feature>
<evidence type="ECO:0000256" key="2">
    <source>
        <dbReference type="ARBA" id="ARBA00007400"/>
    </source>
</evidence>
<feature type="transmembrane region" description="Helical" evidence="8">
    <location>
        <begin position="21"/>
        <end position="39"/>
    </location>
</feature>
<evidence type="ECO:0000256" key="7">
    <source>
        <dbReference type="SAM" id="MobiDB-lite"/>
    </source>
</evidence>
<reference evidence="10 11" key="1">
    <citation type="submission" date="2022-03" db="EMBL/GenBank/DDBJ databases">
        <title>Pseudonocardia alaer sp. nov., a novel actinomycete isolated from reed forest soil.</title>
        <authorList>
            <person name="Wang L."/>
        </authorList>
    </citation>
    <scope>NUCLEOTIDE SEQUENCE [LARGE SCALE GENOMIC DNA]</scope>
    <source>
        <strain evidence="10 11">Y-16303</strain>
    </source>
</reference>
<evidence type="ECO:0000256" key="4">
    <source>
        <dbReference type="ARBA" id="ARBA00022692"/>
    </source>
</evidence>
<organism evidence="10 11">
    <name type="scientific">Pseudonocardia alaniniphila</name>
    <dbReference type="NCBI Taxonomy" id="75291"/>
    <lineage>
        <taxon>Bacteria</taxon>
        <taxon>Bacillati</taxon>
        <taxon>Actinomycetota</taxon>
        <taxon>Actinomycetes</taxon>
        <taxon>Pseudonocardiales</taxon>
        <taxon>Pseudonocardiaceae</taxon>
        <taxon>Pseudonocardia</taxon>
    </lineage>
</organism>
<dbReference type="Pfam" id="PF01757">
    <property type="entry name" value="Acyl_transf_3"/>
    <property type="match status" value="1"/>
</dbReference>
<dbReference type="GO" id="GO:0016746">
    <property type="term" value="F:acyltransferase activity"/>
    <property type="evidence" value="ECO:0007669"/>
    <property type="project" value="UniProtKB-KW"/>
</dbReference>
<feature type="transmembrane region" description="Helical" evidence="8">
    <location>
        <begin position="164"/>
        <end position="181"/>
    </location>
</feature>
<keyword evidence="11" id="KW-1185">Reference proteome</keyword>
<sequence>MTAGAFELRRPMGRTVHVYPADMVRVLTFACVIGVHTVSTVNPLDSVPGGAVVMLLHFTREAFFVLTAFVLTHRYRDGGVHPLPFWRRRLLLVGVPYVVWSVVYTGLGLVTAPLPIGPALLVLLRNVATGTAWFHLYFLLVSLQFYLVFPLFRRLLLVTRGRHGMLLAASAFLQVLIDLWLHDPVPTGAKAELLPYLGSVLLSYQFFLVLGGVAAVHASRVDSWIRGHTGLIVAAVLLGGALAEGRYQWSIAHGVGAEFATDVFQPVMLPWSVAVTAAFYAIGAAWADRRAGGRASRFVERASDRSFGVFLLHPTILWALTVAGAASPAAQLSAPWSSFAVYGVAVVGALLVVEVLQRTAISLPLTGKSRTAGRGWGLPRRTRAAASADTGGSDAIEAGQPALRSMDA</sequence>
<dbReference type="Proteomes" id="UP001299970">
    <property type="component" value="Unassembled WGS sequence"/>
</dbReference>
<accession>A0ABS9TCZ9</accession>
<dbReference type="PANTHER" id="PTHR40074">
    <property type="entry name" value="O-ACETYLTRANSFERASE WECH"/>
    <property type="match status" value="1"/>
</dbReference>
<keyword evidence="10" id="KW-0012">Acyltransferase</keyword>
<evidence type="ECO:0000259" key="9">
    <source>
        <dbReference type="Pfam" id="PF01757"/>
    </source>
</evidence>
<protein>
    <submittedName>
        <fullName evidence="10">Acyltransferase</fullName>
    </submittedName>
</protein>
<feature type="transmembrane region" description="Helical" evidence="8">
    <location>
        <begin position="91"/>
        <end position="112"/>
    </location>
</feature>
<evidence type="ECO:0000313" key="10">
    <source>
        <dbReference type="EMBL" id="MCH6166161.1"/>
    </source>
</evidence>
<dbReference type="InterPro" id="IPR002656">
    <property type="entry name" value="Acyl_transf_3_dom"/>
</dbReference>
<evidence type="ECO:0000256" key="8">
    <source>
        <dbReference type="SAM" id="Phobius"/>
    </source>
</evidence>
<feature type="transmembrane region" description="Helical" evidence="8">
    <location>
        <begin position="307"/>
        <end position="330"/>
    </location>
</feature>
<evidence type="ECO:0000256" key="3">
    <source>
        <dbReference type="ARBA" id="ARBA00022475"/>
    </source>
</evidence>
<keyword evidence="4 8" id="KW-0812">Transmembrane</keyword>
<feature type="transmembrane region" description="Helical" evidence="8">
    <location>
        <begin position="132"/>
        <end position="152"/>
    </location>
</feature>
<feature type="transmembrane region" description="Helical" evidence="8">
    <location>
        <begin position="193"/>
        <end position="218"/>
    </location>
</feature>
<keyword evidence="6 8" id="KW-0472">Membrane</keyword>
<comment type="similarity">
    <text evidence="2">Belongs to the acyltransferase 3 family.</text>
</comment>
<keyword evidence="10" id="KW-0808">Transferase</keyword>
<evidence type="ECO:0000256" key="6">
    <source>
        <dbReference type="ARBA" id="ARBA00023136"/>
    </source>
</evidence>
<keyword evidence="5 8" id="KW-1133">Transmembrane helix</keyword>
<feature type="compositionally biased region" description="Low complexity" evidence="7">
    <location>
        <begin position="384"/>
        <end position="395"/>
    </location>
</feature>
<evidence type="ECO:0000256" key="1">
    <source>
        <dbReference type="ARBA" id="ARBA00004651"/>
    </source>
</evidence>
<feature type="transmembrane region" description="Helical" evidence="8">
    <location>
        <begin position="336"/>
        <end position="356"/>
    </location>
</feature>
<keyword evidence="3" id="KW-1003">Cell membrane</keyword>
<name>A0ABS9TCZ9_9PSEU</name>
<evidence type="ECO:0000313" key="11">
    <source>
        <dbReference type="Proteomes" id="UP001299970"/>
    </source>
</evidence>
<feature type="transmembrane region" description="Helical" evidence="8">
    <location>
        <begin position="269"/>
        <end position="287"/>
    </location>
</feature>
<dbReference type="PANTHER" id="PTHR40074:SF2">
    <property type="entry name" value="O-ACETYLTRANSFERASE WECH"/>
    <property type="match status" value="1"/>
</dbReference>
<feature type="domain" description="Acyltransferase 3" evidence="9">
    <location>
        <begin position="22"/>
        <end position="352"/>
    </location>
</feature>
<comment type="subcellular location">
    <subcellularLocation>
        <location evidence="1">Cell membrane</location>
        <topology evidence="1">Multi-pass membrane protein</topology>
    </subcellularLocation>
</comment>
<feature type="transmembrane region" description="Helical" evidence="8">
    <location>
        <begin position="230"/>
        <end position="249"/>
    </location>
</feature>